<dbReference type="STRING" id="636.AAW15_04405"/>
<gene>
    <name evidence="3" type="ORF">CRM76_08685</name>
</gene>
<name>A0A2A7U0Q5_EDWTA</name>
<dbReference type="AlphaFoldDB" id="A0A2A7U0Q5"/>
<dbReference type="EMBL" id="PDDV01000013">
    <property type="protein sequence ID" value="PEH71986.1"/>
    <property type="molecule type" value="Genomic_DNA"/>
</dbReference>
<dbReference type="RefSeq" id="WP_035600643.1">
    <property type="nucleotide sequence ID" value="NZ_CP011359.2"/>
</dbReference>
<evidence type="ECO:0000259" key="2">
    <source>
        <dbReference type="Pfam" id="PF02517"/>
    </source>
</evidence>
<feature type="transmembrane region" description="Helical" evidence="1">
    <location>
        <begin position="197"/>
        <end position="216"/>
    </location>
</feature>
<feature type="transmembrane region" description="Helical" evidence="1">
    <location>
        <begin position="33"/>
        <end position="53"/>
    </location>
</feature>
<keyword evidence="3" id="KW-0645">Protease</keyword>
<feature type="transmembrane region" description="Helical" evidence="1">
    <location>
        <begin position="65"/>
        <end position="84"/>
    </location>
</feature>
<feature type="transmembrane region" description="Helical" evidence="1">
    <location>
        <begin position="138"/>
        <end position="160"/>
    </location>
</feature>
<keyword evidence="3" id="KW-0482">Metalloprotease</keyword>
<accession>A0A2A7U0Q5</accession>
<dbReference type="Proteomes" id="UP000219788">
    <property type="component" value="Unassembled WGS sequence"/>
</dbReference>
<dbReference type="GO" id="GO:0008237">
    <property type="term" value="F:metallopeptidase activity"/>
    <property type="evidence" value="ECO:0007669"/>
    <property type="project" value="UniProtKB-KW"/>
</dbReference>
<feature type="transmembrane region" description="Helical" evidence="1">
    <location>
        <begin position="104"/>
        <end position="126"/>
    </location>
</feature>
<evidence type="ECO:0000256" key="1">
    <source>
        <dbReference type="SAM" id="Phobius"/>
    </source>
</evidence>
<dbReference type="GeneID" id="93124865"/>
<dbReference type="GO" id="GO:0080120">
    <property type="term" value="P:CAAX-box protein maturation"/>
    <property type="evidence" value="ECO:0007669"/>
    <property type="project" value="UniProtKB-ARBA"/>
</dbReference>
<feature type="transmembrane region" description="Helical" evidence="1">
    <location>
        <begin position="222"/>
        <end position="239"/>
    </location>
</feature>
<dbReference type="GO" id="GO:0004175">
    <property type="term" value="F:endopeptidase activity"/>
    <property type="evidence" value="ECO:0007669"/>
    <property type="project" value="UniProtKB-ARBA"/>
</dbReference>
<protein>
    <submittedName>
        <fullName evidence="3">CPBP family intramembrane metalloprotease</fullName>
    </submittedName>
</protein>
<dbReference type="InterPro" id="IPR003675">
    <property type="entry name" value="Rce1/LyrA-like_dom"/>
</dbReference>
<sequence>MWEILLLPALLLAWAPRAAFLSAAVAVALLAYQGLIAPLAVALLALMALVLYLRGRLTLSTPWRALSEIGLVAAILTLYLHHFPGFHNPLLLDKVRVGAHSAPFTLYANLDKALAPLLLLALYPTLLRRPDAPRVPAWRYGALLLSLPALLLLAVALGGLRIEPHWPHWLLTFSLLNLLFVSLPEEALFRGYLQQRLSAWFGPWVALLLAALLFGLLHLAGGPLLVLFATLAGGIYGLAWQWSGRLWVAVLFHFALNMLHLLFFTYPLYRP</sequence>
<proteinExistence type="predicted"/>
<evidence type="ECO:0000313" key="4">
    <source>
        <dbReference type="Proteomes" id="UP000219788"/>
    </source>
</evidence>
<keyword evidence="1" id="KW-0472">Membrane</keyword>
<reference evidence="4" key="1">
    <citation type="submission" date="2017-09" db="EMBL/GenBank/DDBJ databases">
        <title>FDA dAtabase for Regulatory Grade micrObial Sequences (FDA-ARGOS): Supporting development and validation of Infectious Disease Dx tests.</title>
        <authorList>
            <person name="Goldberg B."/>
            <person name="Campos J."/>
            <person name="Tallon L."/>
            <person name="Sadzewicz L."/>
            <person name="Ott S."/>
            <person name="Zhao X."/>
            <person name="Nagaraj S."/>
            <person name="Vavikolanu K."/>
            <person name="Aluvathingal J."/>
            <person name="Nadendla S."/>
            <person name="Geyer C."/>
            <person name="Sichtig H."/>
        </authorList>
    </citation>
    <scope>NUCLEOTIDE SEQUENCE [LARGE SCALE GENOMIC DNA]</scope>
    <source>
        <strain evidence="4">FDAARGOS_370</strain>
    </source>
</reference>
<evidence type="ECO:0000313" key="3">
    <source>
        <dbReference type="EMBL" id="PEH71986.1"/>
    </source>
</evidence>
<feature type="transmembrane region" description="Helical" evidence="1">
    <location>
        <begin position="166"/>
        <end position="185"/>
    </location>
</feature>
<dbReference type="Pfam" id="PF02517">
    <property type="entry name" value="Rce1-like"/>
    <property type="match status" value="1"/>
</dbReference>
<feature type="transmembrane region" description="Helical" evidence="1">
    <location>
        <begin position="246"/>
        <end position="269"/>
    </location>
</feature>
<dbReference type="OrthoDB" id="5322702at2"/>
<keyword evidence="1" id="KW-1133">Transmembrane helix</keyword>
<keyword evidence="3" id="KW-0378">Hydrolase</keyword>
<feature type="domain" description="CAAX prenyl protease 2/Lysostaphin resistance protein A-like" evidence="2">
    <location>
        <begin position="168"/>
        <end position="258"/>
    </location>
</feature>
<organism evidence="3 4">
    <name type="scientific">Edwardsiella tarda</name>
    <dbReference type="NCBI Taxonomy" id="636"/>
    <lineage>
        <taxon>Bacteria</taxon>
        <taxon>Pseudomonadati</taxon>
        <taxon>Pseudomonadota</taxon>
        <taxon>Gammaproteobacteria</taxon>
        <taxon>Enterobacterales</taxon>
        <taxon>Hafniaceae</taxon>
        <taxon>Edwardsiella</taxon>
    </lineage>
</organism>
<comment type="caution">
    <text evidence="3">The sequence shown here is derived from an EMBL/GenBank/DDBJ whole genome shotgun (WGS) entry which is preliminary data.</text>
</comment>
<keyword evidence="1" id="KW-0812">Transmembrane</keyword>
<dbReference type="GO" id="GO:0006508">
    <property type="term" value="P:proteolysis"/>
    <property type="evidence" value="ECO:0007669"/>
    <property type="project" value="UniProtKB-KW"/>
</dbReference>